<dbReference type="AlphaFoldDB" id="C4JEW3"/>
<sequence length="560" mass="62498">MKALSTRFFTLRRPTSPDSIPISTWPSCKPLALCSRQSRFWIALSSEDNVFVTFLSVAWRVLSNPLDLGSSLSRVDLAIPSLAVDVDKERTPPPPATPLDFPSYIAHQEPRPVGELSCDKLHRLLSRLKRPQDLTREFLDALNLRVEPDVAPVDLIPGDTLKSLPPFKWPNESEQPEASASSPAAAASNLMCNGSPFPDREKYDTLRRELLFDNDDAFRSLARLEPLPGRQKIRVAHARKFWSGLEHMSQYWDTSLDQYIERPTHCSPDATSTQDALLGPSSEDKMDIDSDTFARNKDIKSDSANPHSDPAAAGTTYKGRRIGTGKDMPETAREEALRGFLEMVSWSFGCQPSIPFLPPRLFVKGLLFPVRQNVTISRAPQDRQLARKGFLEGPVMIVQCRGETVFHAPNSAFNHSEACDILRETAAMLLCAQERGREGCTESKPGDGKWWATEPRWGGAPNDGPVGDEEGAQLERRGSAPAADAKKNDSKRPKHDRHPFSQRRGGSGQSRRRSMSDQWKVVQPGPGLWDKKMKYMRIGKPVDSPFDDVGFFPISMYSFA</sequence>
<reference evidence="3" key="1">
    <citation type="journal article" date="2009" name="Genome Res.">
        <title>Comparative genomic analyses of the human fungal pathogens Coccidioides and their relatives.</title>
        <authorList>
            <person name="Sharpton T.J."/>
            <person name="Stajich J.E."/>
            <person name="Rounsley S.D."/>
            <person name="Gardner M.J."/>
            <person name="Wortman J.R."/>
            <person name="Jordar V.S."/>
            <person name="Maiti R."/>
            <person name="Kodira C.D."/>
            <person name="Neafsey D.E."/>
            <person name="Zeng Q."/>
            <person name="Hung C.-Y."/>
            <person name="McMahan C."/>
            <person name="Muszewska A."/>
            <person name="Grynberg M."/>
            <person name="Mandel M.A."/>
            <person name="Kellner E.M."/>
            <person name="Barker B.M."/>
            <person name="Galgiani J.N."/>
            <person name="Orbach M.J."/>
            <person name="Kirkland T.N."/>
            <person name="Cole G.T."/>
            <person name="Henn M.R."/>
            <person name="Birren B.W."/>
            <person name="Taylor J.W."/>
        </authorList>
    </citation>
    <scope>NUCLEOTIDE SEQUENCE [LARGE SCALE GENOMIC DNA]</scope>
    <source>
        <strain evidence="3">UAMH 1704</strain>
    </source>
</reference>
<dbReference type="VEuPathDB" id="FungiDB:UREG_00863"/>
<dbReference type="InParanoid" id="C4JEW3"/>
<dbReference type="GeneID" id="8437662"/>
<dbReference type="eggNOG" id="ENOG502S9CJ">
    <property type="taxonomic scope" value="Eukaryota"/>
</dbReference>
<evidence type="ECO:0000256" key="1">
    <source>
        <dbReference type="SAM" id="MobiDB-lite"/>
    </source>
</evidence>
<feature type="region of interest" description="Disordered" evidence="1">
    <location>
        <begin position="437"/>
        <end position="524"/>
    </location>
</feature>
<dbReference type="OrthoDB" id="5407653at2759"/>
<dbReference type="HOGENOM" id="CLU_014758_0_0_1"/>
<proteinExistence type="predicted"/>
<gene>
    <name evidence="2" type="ORF">UREG_00863</name>
</gene>
<feature type="compositionally biased region" description="Low complexity" evidence="1">
    <location>
        <begin position="172"/>
        <end position="188"/>
    </location>
</feature>
<feature type="region of interest" description="Disordered" evidence="1">
    <location>
        <begin position="164"/>
        <end position="196"/>
    </location>
</feature>
<protein>
    <submittedName>
        <fullName evidence="2">Uncharacterized protein</fullName>
    </submittedName>
</protein>
<organism evidence="2 3">
    <name type="scientific">Uncinocarpus reesii (strain UAMH 1704)</name>
    <dbReference type="NCBI Taxonomy" id="336963"/>
    <lineage>
        <taxon>Eukaryota</taxon>
        <taxon>Fungi</taxon>
        <taxon>Dikarya</taxon>
        <taxon>Ascomycota</taxon>
        <taxon>Pezizomycotina</taxon>
        <taxon>Eurotiomycetes</taxon>
        <taxon>Eurotiomycetidae</taxon>
        <taxon>Onygenales</taxon>
        <taxon>Onygenaceae</taxon>
        <taxon>Uncinocarpus</taxon>
    </lineage>
</organism>
<feature type="compositionally biased region" description="Basic and acidic residues" evidence="1">
    <location>
        <begin position="473"/>
        <end position="491"/>
    </location>
</feature>
<feature type="compositionally biased region" description="Basic and acidic residues" evidence="1">
    <location>
        <begin position="437"/>
        <end position="447"/>
    </location>
</feature>
<keyword evidence="3" id="KW-1185">Reference proteome</keyword>
<dbReference type="RefSeq" id="XP_002541349.1">
    <property type="nucleotide sequence ID" value="XM_002541303.1"/>
</dbReference>
<dbReference type="KEGG" id="ure:UREG_00863"/>
<feature type="compositionally biased region" description="Basic and acidic residues" evidence="1">
    <location>
        <begin position="282"/>
        <end position="301"/>
    </location>
</feature>
<name>C4JEW3_UNCRE</name>
<evidence type="ECO:0000313" key="2">
    <source>
        <dbReference type="EMBL" id="EEP76016.1"/>
    </source>
</evidence>
<feature type="region of interest" description="Disordered" evidence="1">
    <location>
        <begin position="263"/>
        <end position="326"/>
    </location>
</feature>
<evidence type="ECO:0000313" key="3">
    <source>
        <dbReference type="Proteomes" id="UP000002058"/>
    </source>
</evidence>
<dbReference type="Proteomes" id="UP000002058">
    <property type="component" value="Unassembled WGS sequence"/>
</dbReference>
<accession>C4JEW3</accession>
<dbReference type="OMA" id="CRPETSF"/>
<dbReference type="STRING" id="336963.C4JEW3"/>
<feature type="compositionally biased region" description="Basic residues" evidence="1">
    <location>
        <begin position="492"/>
        <end position="501"/>
    </location>
</feature>
<dbReference type="EMBL" id="CH476615">
    <property type="protein sequence ID" value="EEP76016.1"/>
    <property type="molecule type" value="Genomic_DNA"/>
</dbReference>